<dbReference type="InterPro" id="IPR032466">
    <property type="entry name" value="Metal_Hydrolase"/>
</dbReference>
<dbReference type="CDD" id="cd01299">
    <property type="entry name" value="Met_dep_hydrolase_A"/>
    <property type="match status" value="1"/>
</dbReference>
<name>A0ABT0N6L0_9GAMM</name>
<proteinExistence type="predicted"/>
<dbReference type="PANTHER" id="PTHR43135">
    <property type="entry name" value="ALPHA-D-RIBOSE 1-METHYLPHOSPHONATE 5-TRIPHOSPHATE DIPHOSPHATASE"/>
    <property type="match status" value="1"/>
</dbReference>
<gene>
    <name evidence="2" type="ORF">L2725_06700</name>
</gene>
<dbReference type="EMBL" id="JAKIKT010000002">
    <property type="protein sequence ID" value="MCL2913477.1"/>
    <property type="molecule type" value="Genomic_DNA"/>
</dbReference>
<feature type="domain" description="Amidohydrolase-related" evidence="1">
    <location>
        <begin position="58"/>
        <end position="399"/>
    </location>
</feature>
<comment type="caution">
    <text evidence="2">The sequence shown here is derived from an EMBL/GenBank/DDBJ whole genome shotgun (WGS) entry which is preliminary data.</text>
</comment>
<dbReference type="RefSeq" id="WP_249248231.1">
    <property type="nucleotide sequence ID" value="NZ_JAKIKT010000002.1"/>
</dbReference>
<dbReference type="InterPro" id="IPR011059">
    <property type="entry name" value="Metal-dep_hydrolase_composite"/>
</dbReference>
<dbReference type="SUPFAM" id="SSF51556">
    <property type="entry name" value="Metallo-dependent hydrolases"/>
    <property type="match status" value="1"/>
</dbReference>
<reference evidence="2 3" key="1">
    <citation type="submission" date="2022-01" db="EMBL/GenBank/DDBJ databases">
        <title>Whole genome-based taxonomy of the Shewanellaceae.</title>
        <authorList>
            <person name="Martin-Rodriguez A.J."/>
        </authorList>
    </citation>
    <scope>NUCLEOTIDE SEQUENCE [LARGE SCALE GENOMIC DNA]</scope>
    <source>
        <strain evidence="2 3">DSM 21332</strain>
    </source>
</reference>
<evidence type="ECO:0000313" key="3">
    <source>
        <dbReference type="Proteomes" id="UP001202831"/>
    </source>
</evidence>
<evidence type="ECO:0000259" key="1">
    <source>
        <dbReference type="Pfam" id="PF01979"/>
    </source>
</evidence>
<dbReference type="Proteomes" id="UP001202831">
    <property type="component" value="Unassembled WGS sequence"/>
</dbReference>
<protein>
    <submittedName>
        <fullName evidence="2">Amidohydrolase family protein</fullName>
    </submittedName>
</protein>
<dbReference type="InterPro" id="IPR057744">
    <property type="entry name" value="OTAase-like"/>
</dbReference>
<dbReference type="InterPro" id="IPR051781">
    <property type="entry name" value="Metallo-dep_Hydrolase"/>
</dbReference>
<dbReference type="Pfam" id="PF01979">
    <property type="entry name" value="Amidohydro_1"/>
    <property type="match status" value="1"/>
</dbReference>
<accession>A0ABT0N6L0</accession>
<organism evidence="2 3">
    <name type="scientific">Shewanella corallii</name>
    <dbReference type="NCBI Taxonomy" id="560080"/>
    <lineage>
        <taxon>Bacteria</taxon>
        <taxon>Pseudomonadati</taxon>
        <taxon>Pseudomonadota</taxon>
        <taxon>Gammaproteobacteria</taxon>
        <taxon>Alteromonadales</taxon>
        <taxon>Shewanellaceae</taxon>
        <taxon>Shewanella</taxon>
    </lineage>
</organism>
<dbReference type="PANTHER" id="PTHR43135:SF3">
    <property type="entry name" value="ALPHA-D-RIBOSE 1-METHYLPHOSPHONATE 5-TRIPHOSPHATE DIPHOSPHATASE"/>
    <property type="match status" value="1"/>
</dbReference>
<dbReference type="Gene3D" id="3.20.20.140">
    <property type="entry name" value="Metal-dependent hydrolases"/>
    <property type="match status" value="1"/>
</dbReference>
<sequence length="409" mass="43929">MDISSLILRGATVFDGCSPLPLADVDILLKDGLIHTVSSPGQRLLSEGSTEIELNGQFVMPGLIDAHFHCNSFTLDIPVLEQTHESYATLKASELLSDTLLRGFTTVRDAAGANHGLVRGVEEGVISSPRILASGKAISQTGGHGDFRPADQIQLCGCASHGSMTVIADGEDQVRLAVREQLRAGASQIKLFVSGGVLSPTDPIWMPQFTDAEILAAVQEAQTRRTYVMAHAHTADASARCARLGVRSIEHGTLIDAESAAFIADKGSFVVPTLVIIEQLYKQINQLPPDMANKLDQVRDRAFDAVEHCVKAGVSLGFGTDLFGDFHGCENEEFLLRAKVQSNFEVLRSATSVNAELINQPLLGKIQTGCIADLLVIDGNPLEDIRVMSTPEESFTTIIKAGQPVKTNF</sequence>
<keyword evidence="3" id="KW-1185">Reference proteome</keyword>
<dbReference type="SUPFAM" id="SSF51338">
    <property type="entry name" value="Composite domain of metallo-dependent hydrolases"/>
    <property type="match status" value="1"/>
</dbReference>
<dbReference type="Gene3D" id="2.30.40.10">
    <property type="entry name" value="Urease, subunit C, domain 1"/>
    <property type="match status" value="1"/>
</dbReference>
<evidence type="ECO:0000313" key="2">
    <source>
        <dbReference type="EMBL" id="MCL2913477.1"/>
    </source>
</evidence>
<dbReference type="InterPro" id="IPR006680">
    <property type="entry name" value="Amidohydro-rel"/>
</dbReference>